<sequence>MKFFKLNKGRRCEYTGKSVVTATSCANIQVGRSWLRTNLAVITAVMLAVIGHGAVGSQQVFANETALTAMPPVFVECTRTANYNIYLSGLHTGTMARTEDWRGSSAVITTHSEASILGIGTEYFQQAKLYWSTDEGEWLTDKFHQIVSGFRSRNMQVSFSANGRASHVDIDGDVARYTSTDIALRDVDTLAVQIRQYLLQGRQQFALHRQASDGIEPYQYHVKPPQTVKIEPWGELNVIPVKQTGAEEVTYYYAPSMGFQLVKARYHGFILRGLVELSDYNSSCD</sequence>
<evidence type="ECO:0008006" key="3">
    <source>
        <dbReference type="Google" id="ProtNLM"/>
    </source>
</evidence>
<dbReference type="Proteomes" id="UP001529491">
    <property type="component" value="Chromosome"/>
</dbReference>
<evidence type="ECO:0000313" key="1">
    <source>
        <dbReference type="EMBL" id="WOT04728.1"/>
    </source>
</evidence>
<gene>
    <name evidence="1" type="ORF">RGE70_15625</name>
</gene>
<evidence type="ECO:0000313" key="2">
    <source>
        <dbReference type="Proteomes" id="UP001529491"/>
    </source>
</evidence>
<proteinExistence type="predicted"/>
<organism evidence="1 2">
    <name type="scientific">Shewanella youngdeokensis</name>
    <dbReference type="NCBI Taxonomy" id="2999068"/>
    <lineage>
        <taxon>Bacteria</taxon>
        <taxon>Pseudomonadati</taxon>
        <taxon>Pseudomonadota</taxon>
        <taxon>Gammaproteobacteria</taxon>
        <taxon>Alteromonadales</taxon>
        <taxon>Shewanellaceae</taxon>
        <taxon>Shewanella</taxon>
    </lineage>
</organism>
<keyword evidence="2" id="KW-1185">Reference proteome</keyword>
<dbReference type="RefSeq" id="WP_310472365.1">
    <property type="nucleotide sequence ID" value="NZ_CP136522.1"/>
</dbReference>
<dbReference type="EMBL" id="CP136522">
    <property type="protein sequence ID" value="WOT04728.1"/>
    <property type="molecule type" value="Genomic_DNA"/>
</dbReference>
<protein>
    <recommendedName>
        <fullName evidence="3">DUF3108 domain-containing protein</fullName>
    </recommendedName>
</protein>
<name>A0ABZ0JYP4_9GAMM</name>
<accession>A0ABZ0JYP4</accession>
<reference evidence="1 2" key="1">
    <citation type="submission" date="2023-10" db="EMBL/GenBank/DDBJ databases">
        <title>Complete genome sequence of Shewanella sp. DAU334.</title>
        <authorList>
            <person name="Lee Y.-S."/>
            <person name="Jeong H.-R."/>
            <person name="Hwang E.-J."/>
            <person name="Choi Y.-L."/>
            <person name="Kim G.-D."/>
        </authorList>
    </citation>
    <scope>NUCLEOTIDE SEQUENCE [LARGE SCALE GENOMIC DNA]</scope>
    <source>
        <strain evidence="1 2">DAU334</strain>
    </source>
</reference>